<sequence length="115" mass="12588">MPEQHRTGTGTSSKGVRARDTSADAGQEAVTQVGPEEAARTACDWLQSFIIHRIEGVCAVRRTEEGWCVGIDVLEVPRIPDTTSLLATYEVELDGSGGPAEYRRVCRYHRGTANR</sequence>
<dbReference type="PIRSF" id="PIRSF028743">
    <property type="entry name" value="GvpO_protein"/>
    <property type="match status" value="1"/>
</dbReference>
<dbReference type="InterPro" id="IPR008634">
    <property type="entry name" value="Gas-vesicle_GvpO"/>
</dbReference>
<protein>
    <submittedName>
        <fullName evidence="2">Gas vesicle protein</fullName>
    </submittedName>
</protein>
<reference evidence="3" key="1">
    <citation type="journal article" date="2019" name="Int. J. Syst. Evol. Microbiol.">
        <title>The Global Catalogue of Microorganisms (GCM) 10K type strain sequencing project: providing services to taxonomists for standard genome sequencing and annotation.</title>
        <authorList>
            <consortium name="The Broad Institute Genomics Platform"/>
            <consortium name="The Broad Institute Genome Sequencing Center for Infectious Disease"/>
            <person name="Wu L."/>
            <person name="Ma J."/>
        </authorList>
    </citation>
    <scope>NUCLEOTIDE SEQUENCE [LARGE SCALE GENOMIC DNA]</scope>
    <source>
        <strain evidence="3">JCM 16578</strain>
    </source>
</reference>
<organism evidence="2 3">
    <name type="scientific">Streptomyces lannensis</name>
    <dbReference type="NCBI Taxonomy" id="766498"/>
    <lineage>
        <taxon>Bacteria</taxon>
        <taxon>Bacillati</taxon>
        <taxon>Actinomycetota</taxon>
        <taxon>Actinomycetes</taxon>
        <taxon>Kitasatosporales</taxon>
        <taxon>Streptomycetaceae</taxon>
        <taxon>Streptomyces</taxon>
    </lineage>
</organism>
<gene>
    <name evidence="2" type="ORF">GCM10022207_51540</name>
</gene>
<evidence type="ECO:0000313" key="2">
    <source>
        <dbReference type="EMBL" id="GAA3878716.1"/>
    </source>
</evidence>
<dbReference type="RefSeq" id="WP_345551354.1">
    <property type="nucleotide sequence ID" value="NZ_BAAAZA010000015.1"/>
</dbReference>
<evidence type="ECO:0000256" key="1">
    <source>
        <dbReference type="SAM" id="MobiDB-lite"/>
    </source>
</evidence>
<name>A0ABP7KIC3_9ACTN</name>
<feature type="region of interest" description="Disordered" evidence="1">
    <location>
        <begin position="1"/>
        <end position="36"/>
    </location>
</feature>
<proteinExistence type="predicted"/>
<dbReference type="Pfam" id="PF05800">
    <property type="entry name" value="GvpO"/>
    <property type="match status" value="1"/>
</dbReference>
<dbReference type="EMBL" id="BAAAZA010000015">
    <property type="protein sequence ID" value="GAA3878716.1"/>
    <property type="molecule type" value="Genomic_DNA"/>
</dbReference>
<keyword evidence="3" id="KW-1185">Reference proteome</keyword>
<evidence type="ECO:0000313" key="3">
    <source>
        <dbReference type="Proteomes" id="UP001501563"/>
    </source>
</evidence>
<comment type="caution">
    <text evidence="2">The sequence shown here is derived from an EMBL/GenBank/DDBJ whole genome shotgun (WGS) entry which is preliminary data.</text>
</comment>
<dbReference type="Proteomes" id="UP001501563">
    <property type="component" value="Unassembled WGS sequence"/>
</dbReference>
<accession>A0ABP7KIC3</accession>